<accession>A0A6A6GXF8</accession>
<evidence type="ECO:0000313" key="3">
    <source>
        <dbReference type="Proteomes" id="UP000800092"/>
    </source>
</evidence>
<keyword evidence="3" id="KW-1185">Reference proteome</keyword>
<reference evidence="2" key="1">
    <citation type="journal article" date="2020" name="Stud. Mycol.">
        <title>101 Dothideomycetes genomes: a test case for predicting lifestyles and emergence of pathogens.</title>
        <authorList>
            <person name="Haridas S."/>
            <person name="Albert R."/>
            <person name="Binder M."/>
            <person name="Bloem J."/>
            <person name="Labutti K."/>
            <person name="Salamov A."/>
            <person name="Andreopoulos B."/>
            <person name="Baker S."/>
            <person name="Barry K."/>
            <person name="Bills G."/>
            <person name="Bluhm B."/>
            <person name="Cannon C."/>
            <person name="Castanera R."/>
            <person name="Culley D."/>
            <person name="Daum C."/>
            <person name="Ezra D."/>
            <person name="Gonzalez J."/>
            <person name="Henrissat B."/>
            <person name="Kuo A."/>
            <person name="Liang C."/>
            <person name="Lipzen A."/>
            <person name="Lutzoni F."/>
            <person name="Magnuson J."/>
            <person name="Mondo S."/>
            <person name="Nolan M."/>
            <person name="Ohm R."/>
            <person name="Pangilinan J."/>
            <person name="Park H.-J."/>
            <person name="Ramirez L."/>
            <person name="Alfaro M."/>
            <person name="Sun H."/>
            <person name="Tritt A."/>
            <person name="Yoshinaga Y."/>
            <person name="Zwiers L.-H."/>
            <person name="Turgeon B."/>
            <person name="Goodwin S."/>
            <person name="Spatafora J."/>
            <person name="Crous P."/>
            <person name="Grigoriev I."/>
        </authorList>
    </citation>
    <scope>NUCLEOTIDE SEQUENCE</scope>
    <source>
        <strain evidence="2">Tuck. ex Michener</strain>
    </source>
</reference>
<evidence type="ECO:0000313" key="2">
    <source>
        <dbReference type="EMBL" id="KAF2230281.1"/>
    </source>
</evidence>
<feature type="domain" description="MJ1316 RNA cyclic group end recognition" evidence="1">
    <location>
        <begin position="216"/>
        <end position="286"/>
    </location>
</feature>
<dbReference type="Proteomes" id="UP000800092">
    <property type="component" value="Unassembled WGS sequence"/>
</dbReference>
<dbReference type="AlphaFoldDB" id="A0A6A6GXF8"/>
<dbReference type="Pfam" id="PF04457">
    <property type="entry name" value="MJ1316"/>
    <property type="match status" value="1"/>
</dbReference>
<proteinExistence type="predicted"/>
<sequence>MATPLERYLLIEVRFQDDALSFASLVLRWLEPRLVPLLYKLECQCSSKPLLWQNRGVRAGNHLDPLYCVFYIIHFESDSESIDGILDQYMTYLKAQPIIRDNLHLLSVYIRTVERNETPLVDRKHQEWLSADAMSLKEAALFDNINSDAAAVEEREIFHATAPKLIQHADAANAVRLTHSLHSESPDQEEITGDLARLAGSDSEKTCMVAKSSKKFRTEREVMSRIRYDPDFSVDDFLVGYEDRFIGIMEMPLGSWKVETTEDEFIPLHRIVHFKKKATSEIVWDRRRRIDLIWG</sequence>
<dbReference type="InterPro" id="IPR040459">
    <property type="entry name" value="MJ1316"/>
</dbReference>
<organism evidence="2 3">
    <name type="scientific">Viridothelium virens</name>
    <name type="common">Speckled blister lichen</name>
    <name type="synonym">Trypethelium virens</name>
    <dbReference type="NCBI Taxonomy" id="1048519"/>
    <lineage>
        <taxon>Eukaryota</taxon>
        <taxon>Fungi</taxon>
        <taxon>Dikarya</taxon>
        <taxon>Ascomycota</taxon>
        <taxon>Pezizomycotina</taxon>
        <taxon>Dothideomycetes</taxon>
        <taxon>Dothideomycetes incertae sedis</taxon>
        <taxon>Trypetheliales</taxon>
        <taxon>Trypetheliaceae</taxon>
        <taxon>Viridothelium</taxon>
    </lineage>
</organism>
<dbReference type="EMBL" id="ML991844">
    <property type="protein sequence ID" value="KAF2230281.1"/>
    <property type="molecule type" value="Genomic_DNA"/>
</dbReference>
<evidence type="ECO:0000259" key="1">
    <source>
        <dbReference type="Pfam" id="PF04457"/>
    </source>
</evidence>
<dbReference type="OrthoDB" id="10263155at2759"/>
<protein>
    <recommendedName>
        <fullName evidence="1">MJ1316 RNA cyclic group end recognition domain-containing protein</fullName>
    </recommendedName>
</protein>
<name>A0A6A6GXF8_VIRVR</name>
<gene>
    <name evidence="2" type="ORF">EV356DRAFT_520021</name>
</gene>